<comment type="caution">
    <text evidence="1">The sequence shown here is derived from an EMBL/GenBank/DDBJ whole genome shotgun (WGS) entry which is preliminary data.</text>
</comment>
<dbReference type="Proteomes" id="UP001596047">
    <property type="component" value="Unassembled WGS sequence"/>
</dbReference>
<accession>A0ABW0W1A8</accession>
<reference evidence="2" key="1">
    <citation type="journal article" date="2019" name="Int. J. Syst. Evol. Microbiol.">
        <title>The Global Catalogue of Microorganisms (GCM) 10K type strain sequencing project: providing services to taxonomists for standard genome sequencing and annotation.</title>
        <authorList>
            <consortium name="The Broad Institute Genomics Platform"/>
            <consortium name="The Broad Institute Genome Sequencing Center for Infectious Disease"/>
            <person name="Wu L."/>
            <person name="Ma J."/>
        </authorList>
    </citation>
    <scope>NUCLEOTIDE SEQUENCE [LARGE SCALE GENOMIC DNA]</scope>
    <source>
        <strain evidence="2">CGMCC 1.3240</strain>
    </source>
</reference>
<dbReference type="RefSeq" id="WP_379189838.1">
    <property type="nucleotide sequence ID" value="NZ_JBHSOW010000070.1"/>
</dbReference>
<sequence>MLLHRDSKEYYPVSFLSLQPYDVKEQMQDWDEAFDWTDYFGRPGVEVYKMVVSGNDEIQGAIALARKEDHVFILLLEGAPHNRFGKTFKYVGLHLIAFACKRSMEIGHEGAVALESKTKPKLLSYYTQVVGAKHYGSGLMVIEEPIAEELVMLYLT</sequence>
<evidence type="ECO:0000313" key="2">
    <source>
        <dbReference type="Proteomes" id="UP001596047"/>
    </source>
</evidence>
<keyword evidence="2" id="KW-1185">Reference proteome</keyword>
<proteinExistence type="predicted"/>
<protein>
    <recommendedName>
        <fullName evidence="3">GNAT family N-acetyltransferase</fullName>
    </recommendedName>
</protein>
<evidence type="ECO:0000313" key="1">
    <source>
        <dbReference type="EMBL" id="MFC5651228.1"/>
    </source>
</evidence>
<gene>
    <name evidence="1" type="ORF">ACFPYJ_19375</name>
</gene>
<evidence type="ECO:0008006" key="3">
    <source>
        <dbReference type="Google" id="ProtNLM"/>
    </source>
</evidence>
<dbReference type="EMBL" id="JBHSOW010000070">
    <property type="protein sequence ID" value="MFC5651228.1"/>
    <property type="molecule type" value="Genomic_DNA"/>
</dbReference>
<organism evidence="1 2">
    <name type="scientific">Paenibacillus solisilvae</name>
    <dbReference type="NCBI Taxonomy" id="2486751"/>
    <lineage>
        <taxon>Bacteria</taxon>
        <taxon>Bacillati</taxon>
        <taxon>Bacillota</taxon>
        <taxon>Bacilli</taxon>
        <taxon>Bacillales</taxon>
        <taxon>Paenibacillaceae</taxon>
        <taxon>Paenibacillus</taxon>
    </lineage>
</organism>
<name>A0ABW0W1A8_9BACL</name>